<proteinExistence type="predicted"/>
<gene>
    <name evidence="2" type="ORF">Barrevirus38_3</name>
</gene>
<protein>
    <recommendedName>
        <fullName evidence="1">Treble clef zinc finger domain-containing protein</fullName>
    </recommendedName>
</protein>
<accession>A0A3G4ZR11</accession>
<evidence type="ECO:0000313" key="2">
    <source>
        <dbReference type="EMBL" id="AYV77342.1"/>
    </source>
</evidence>
<reference evidence="2" key="1">
    <citation type="submission" date="2018-10" db="EMBL/GenBank/DDBJ databases">
        <title>Hidden diversity of soil giant viruses.</title>
        <authorList>
            <person name="Schulz F."/>
            <person name="Alteio L."/>
            <person name="Goudeau D."/>
            <person name="Ryan E.M."/>
            <person name="Malmstrom R.R."/>
            <person name="Blanchard J."/>
            <person name="Woyke T."/>
        </authorList>
    </citation>
    <scope>NUCLEOTIDE SEQUENCE</scope>
    <source>
        <strain evidence="2">BAV1</strain>
    </source>
</reference>
<dbReference type="InterPro" id="IPR025487">
    <property type="entry name" value="DUF4379"/>
</dbReference>
<dbReference type="EMBL" id="MK072035">
    <property type="protein sequence ID" value="AYV77342.1"/>
    <property type="molecule type" value="Genomic_DNA"/>
</dbReference>
<organism evidence="2">
    <name type="scientific">Barrevirus sp</name>
    <dbReference type="NCBI Taxonomy" id="2487763"/>
    <lineage>
        <taxon>Viruses</taxon>
        <taxon>Varidnaviria</taxon>
        <taxon>Bamfordvirae</taxon>
        <taxon>Nucleocytoviricota</taxon>
        <taxon>Megaviricetes</taxon>
        <taxon>Imitervirales</taxon>
        <taxon>Mimiviridae</taxon>
        <taxon>Klosneuvirinae</taxon>
    </lineage>
</organism>
<dbReference type="Pfam" id="PF14311">
    <property type="entry name" value="DUF4379"/>
    <property type="match status" value="1"/>
</dbReference>
<feature type="domain" description="Treble clef zinc finger" evidence="1">
    <location>
        <begin position="10"/>
        <end position="68"/>
    </location>
</feature>
<name>A0A3G4ZR11_9VIRU</name>
<evidence type="ECO:0000259" key="1">
    <source>
        <dbReference type="Pfam" id="PF14311"/>
    </source>
</evidence>
<sequence>MSEITFHDQLITQWHPSKNGDKKFTDYQSGSNYKAWWLCNESESEYPHEWQTVINKRVQFDMGCPYCAPVTK</sequence>